<dbReference type="PANTHER" id="PTHR10381:SF6">
    <property type="entry name" value="ATP-DEPENDENT CLP PROTEASE PROTEOLYTIC SUBUNIT-RELATED PROTEIN 3, CHLOROPLASTIC"/>
    <property type="match status" value="1"/>
</dbReference>
<name>A0A1D1ZS63_AUXPR</name>
<evidence type="ECO:0000256" key="2">
    <source>
        <dbReference type="RuleBase" id="RU003567"/>
    </source>
</evidence>
<dbReference type="PANTHER" id="PTHR10381">
    <property type="entry name" value="ATP-DEPENDENT CLP PROTEASE PROTEOLYTIC SUBUNIT"/>
    <property type="match status" value="1"/>
</dbReference>
<comment type="similarity">
    <text evidence="1 2">Belongs to the peptidase S14 family.</text>
</comment>
<sequence length="301" mass="33083">MSAHLATCFCTAAAPPRLQRSSFRPRTQHGRRVSCQSLSSLPHGGTSEATPRLMSLWTPDTSIQAARQPAPSSGAPGAAASSPSEHKPRSPPPDLPSLLLDSRIVYLGMPLVPAVTELMIAEFMYLQYKDIHKPIFLYINSTGTTRADGETVGFETEGTAIYDTMCFVKNEVHTVGVGIAMGQSCMLLSAGTKGKRFMLEHATAMLHQPRVPPTGQRQAVEIAIKWKEVLIQKENMLNILSYTTGHSVEKLDKDLQRPLYMQPKDAIAYGVCDGIVTPERKIVDDVKKPEEWDREAGLVQR</sequence>
<dbReference type="Gene3D" id="3.90.226.10">
    <property type="entry name" value="2-enoyl-CoA Hydratase, Chain A, domain 1"/>
    <property type="match status" value="1"/>
</dbReference>
<dbReference type="PRINTS" id="PR00127">
    <property type="entry name" value="CLPPROTEASEP"/>
</dbReference>
<evidence type="ECO:0000313" key="4">
    <source>
        <dbReference type="EMBL" id="JAT69691.1"/>
    </source>
</evidence>
<gene>
    <name evidence="4" type="ORF">g.9715</name>
</gene>
<organism evidence="4">
    <name type="scientific">Auxenochlorella protothecoides</name>
    <name type="common">Green microalga</name>
    <name type="synonym">Chlorella protothecoides</name>
    <dbReference type="NCBI Taxonomy" id="3075"/>
    <lineage>
        <taxon>Eukaryota</taxon>
        <taxon>Viridiplantae</taxon>
        <taxon>Chlorophyta</taxon>
        <taxon>core chlorophytes</taxon>
        <taxon>Trebouxiophyceae</taxon>
        <taxon>Chlorellales</taxon>
        <taxon>Chlorellaceae</taxon>
        <taxon>Auxenochlorella</taxon>
    </lineage>
</organism>
<dbReference type="GO" id="GO:0051117">
    <property type="term" value="F:ATPase binding"/>
    <property type="evidence" value="ECO:0007669"/>
    <property type="project" value="TreeGrafter"/>
</dbReference>
<evidence type="ECO:0000256" key="3">
    <source>
        <dbReference type="SAM" id="MobiDB-lite"/>
    </source>
</evidence>
<dbReference type="GO" id="GO:0006515">
    <property type="term" value="P:protein quality control for misfolded or incompletely synthesized proteins"/>
    <property type="evidence" value="ECO:0007669"/>
    <property type="project" value="TreeGrafter"/>
</dbReference>
<dbReference type="InterPro" id="IPR001907">
    <property type="entry name" value="ClpP"/>
</dbReference>
<dbReference type="GO" id="GO:0009368">
    <property type="term" value="C:endopeptidase Clp complex"/>
    <property type="evidence" value="ECO:0007669"/>
    <property type="project" value="TreeGrafter"/>
</dbReference>
<dbReference type="Pfam" id="PF00574">
    <property type="entry name" value="CLP_protease"/>
    <property type="match status" value="1"/>
</dbReference>
<protein>
    <recommendedName>
        <fullName evidence="2">ATP-dependent Clp protease proteolytic subunit</fullName>
    </recommendedName>
</protein>
<dbReference type="GO" id="GO:0004176">
    <property type="term" value="F:ATP-dependent peptidase activity"/>
    <property type="evidence" value="ECO:0007669"/>
    <property type="project" value="InterPro"/>
</dbReference>
<dbReference type="EMBL" id="GDKF01008931">
    <property type="protein sequence ID" value="JAT69691.1"/>
    <property type="molecule type" value="Transcribed_RNA"/>
</dbReference>
<dbReference type="GO" id="GO:0009536">
    <property type="term" value="C:plastid"/>
    <property type="evidence" value="ECO:0007669"/>
    <property type="project" value="UniProtKB-ARBA"/>
</dbReference>
<dbReference type="InterPro" id="IPR023562">
    <property type="entry name" value="ClpP/TepA"/>
</dbReference>
<reference evidence="4" key="1">
    <citation type="submission" date="2015-08" db="EMBL/GenBank/DDBJ databases">
        <authorList>
            <person name="Babu N.S."/>
            <person name="Beckwith C.J."/>
            <person name="Beseler K.G."/>
            <person name="Brison A."/>
            <person name="Carone J.V."/>
            <person name="Caskin T.P."/>
            <person name="Diamond M."/>
            <person name="Durham M.E."/>
            <person name="Foxe J.M."/>
            <person name="Go M."/>
            <person name="Henderson B.A."/>
            <person name="Jones I.B."/>
            <person name="McGettigan J.A."/>
            <person name="Micheletti S.J."/>
            <person name="Nasrallah M.E."/>
            <person name="Ortiz D."/>
            <person name="Piller C.R."/>
            <person name="Privatt S.R."/>
            <person name="Schneider S.L."/>
            <person name="Sharp S."/>
            <person name="Smith T.C."/>
            <person name="Stanton J.D."/>
            <person name="Ullery H.E."/>
            <person name="Wilson R.J."/>
            <person name="Serrano M.G."/>
            <person name="Buck G."/>
            <person name="Lee V."/>
            <person name="Wang Y."/>
            <person name="Carvalho R."/>
            <person name="Voegtly L."/>
            <person name="Shi R."/>
            <person name="Duckworth R."/>
            <person name="Johnson A."/>
            <person name="Loviza R."/>
            <person name="Walstead R."/>
            <person name="Shah Z."/>
            <person name="Kiflezghi M."/>
            <person name="Wade K."/>
            <person name="Ball S.L."/>
            <person name="Bradley K.W."/>
            <person name="Asai D.J."/>
            <person name="Bowman C.A."/>
            <person name="Russell D.A."/>
            <person name="Pope W.H."/>
            <person name="Jacobs-Sera D."/>
            <person name="Hendrix R.W."/>
            <person name="Hatfull G.F."/>
        </authorList>
    </citation>
    <scope>NUCLEOTIDE SEQUENCE</scope>
</reference>
<proteinExistence type="inferred from homology"/>
<dbReference type="InterPro" id="IPR029045">
    <property type="entry name" value="ClpP/crotonase-like_dom_sf"/>
</dbReference>
<dbReference type="CDD" id="cd07017">
    <property type="entry name" value="S14_ClpP_2"/>
    <property type="match status" value="1"/>
</dbReference>
<dbReference type="GO" id="GO:0004252">
    <property type="term" value="F:serine-type endopeptidase activity"/>
    <property type="evidence" value="ECO:0007669"/>
    <property type="project" value="InterPro"/>
</dbReference>
<dbReference type="SUPFAM" id="SSF52096">
    <property type="entry name" value="ClpP/crotonase"/>
    <property type="match status" value="1"/>
</dbReference>
<accession>A0A1D1ZS63</accession>
<feature type="region of interest" description="Disordered" evidence="3">
    <location>
        <begin position="20"/>
        <end position="94"/>
    </location>
</feature>
<dbReference type="AlphaFoldDB" id="A0A1D1ZS63"/>
<feature type="compositionally biased region" description="Low complexity" evidence="3">
    <location>
        <begin position="69"/>
        <end position="83"/>
    </location>
</feature>
<evidence type="ECO:0000256" key="1">
    <source>
        <dbReference type="ARBA" id="ARBA00007039"/>
    </source>
</evidence>